<sequence>MSGFIPLNQSTPVQQRYREPIRNRQRYQNYNFNHSPYTQRGSVHNNRWSNHSRSSYSSNSSNNSCGQENRTNIDAYLDPSMLQDPWESLRQKSQCNDRST</sequence>
<reference evidence="4 5" key="1">
    <citation type="submission" date="2020-04" db="EMBL/GenBank/DDBJ databases">
        <authorList>
            <person name="Wallbank WR R."/>
            <person name="Pardo Diaz C."/>
            <person name="Kozak K."/>
            <person name="Martin S."/>
            <person name="Jiggins C."/>
            <person name="Moest M."/>
            <person name="Warren A I."/>
            <person name="Byers J.R.P. K."/>
            <person name="Montejo-Kovacevich G."/>
            <person name="Yen C E."/>
        </authorList>
    </citation>
    <scope>NUCLEOTIDE SEQUENCE [LARGE SCALE GENOMIC DNA]</scope>
</reference>
<evidence type="ECO:0000256" key="1">
    <source>
        <dbReference type="SAM" id="MobiDB-lite"/>
    </source>
</evidence>
<feature type="region of interest" description="Disordered" evidence="1">
    <location>
        <begin position="1"/>
        <end position="100"/>
    </location>
</feature>
<evidence type="ECO:0000313" key="5">
    <source>
        <dbReference type="Proteomes" id="UP000494256"/>
    </source>
</evidence>
<dbReference type="Proteomes" id="UP000494256">
    <property type="component" value="Unassembled WGS sequence"/>
</dbReference>
<keyword evidence="4" id="KW-1185">Reference proteome</keyword>
<dbReference type="EMBL" id="CADEBC010000519">
    <property type="protein sequence ID" value="CAB3243268.1"/>
    <property type="molecule type" value="Genomic_DNA"/>
</dbReference>
<organism evidence="3 4">
    <name type="scientific">Arctia plantaginis</name>
    <name type="common">Wood tiger moth</name>
    <name type="synonym">Phalaena plantaginis</name>
    <dbReference type="NCBI Taxonomy" id="874455"/>
    <lineage>
        <taxon>Eukaryota</taxon>
        <taxon>Metazoa</taxon>
        <taxon>Ecdysozoa</taxon>
        <taxon>Arthropoda</taxon>
        <taxon>Hexapoda</taxon>
        <taxon>Insecta</taxon>
        <taxon>Pterygota</taxon>
        <taxon>Neoptera</taxon>
        <taxon>Endopterygota</taxon>
        <taxon>Lepidoptera</taxon>
        <taxon>Glossata</taxon>
        <taxon>Ditrysia</taxon>
        <taxon>Noctuoidea</taxon>
        <taxon>Erebidae</taxon>
        <taxon>Arctiinae</taxon>
        <taxon>Arctia</taxon>
    </lineage>
</organism>
<feature type="compositionally biased region" description="Polar residues" evidence="1">
    <location>
        <begin position="32"/>
        <end position="41"/>
    </location>
</feature>
<dbReference type="Pfam" id="PF15502">
    <property type="entry name" value="MPLKIP"/>
    <property type="match status" value="1"/>
</dbReference>
<feature type="compositionally biased region" description="Polar residues" evidence="1">
    <location>
        <begin position="91"/>
        <end position="100"/>
    </location>
</feature>
<evidence type="ECO:0000313" key="2">
    <source>
        <dbReference type="EMBL" id="CAB3243099.1"/>
    </source>
</evidence>
<name>A0A8S1A810_ARCPL</name>
<accession>A0A8S1A810</accession>
<evidence type="ECO:0000313" key="3">
    <source>
        <dbReference type="EMBL" id="CAB3243268.1"/>
    </source>
</evidence>
<dbReference type="Proteomes" id="UP000494106">
    <property type="component" value="Unassembled WGS sequence"/>
</dbReference>
<feature type="compositionally biased region" description="Low complexity" evidence="1">
    <location>
        <begin position="42"/>
        <end position="64"/>
    </location>
</feature>
<dbReference type="OrthoDB" id="6086265at2759"/>
<comment type="caution">
    <text evidence="3">The sequence shown here is derived from an EMBL/GenBank/DDBJ whole genome shotgun (WGS) entry which is preliminary data.</text>
</comment>
<protein>
    <submittedName>
        <fullName evidence="3">Uncharacterized protein</fullName>
    </submittedName>
</protein>
<evidence type="ECO:0000313" key="4">
    <source>
        <dbReference type="Proteomes" id="UP000494106"/>
    </source>
</evidence>
<dbReference type="AlphaFoldDB" id="A0A8S1A810"/>
<gene>
    <name evidence="2" type="ORF">APLA_LOCUS10223</name>
    <name evidence="3" type="ORF">APLA_LOCUS9417</name>
</gene>
<dbReference type="EMBL" id="CADEBD010000314">
    <property type="protein sequence ID" value="CAB3243099.1"/>
    <property type="molecule type" value="Genomic_DNA"/>
</dbReference>
<proteinExistence type="predicted"/>
<dbReference type="InterPro" id="IPR028265">
    <property type="entry name" value="TTDN1/SICKLE"/>
</dbReference>